<accession>A0AA94VHB4</accession>
<sequence length="142" mass="15455">MKNVAHFLAQIKQKTACIMALRNMESDMHVFYSALAIIENQTPRTRREAIRQEEKFYADMAEASWPWRLFTAIAATAKAKSLTLVKKGDQGSHGTGCDCSQAKGQLPALAFGAGDGNGARAAMCGSVHARAPDEKLNRPMPC</sequence>
<evidence type="ECO:0000313" key="1">
    <source>
        <dbReference type="EMBL" id="TRA91715.1"/>
    </source>
</evidence>
<dbReference type="AlphaFoldDB" id="A0AA94VHB4"/>
<reference evidence="1 2" key="1">
    <citation type="journal article" date="2019" name="Appl. Microbiol. Biotechnol.">
        <title>Differential efficiency of wild type rhizogenic strains for rol gene transformation of plants.</title>
        <authorList>
            <person name="Desmet S."/>
            <person name="De Keyser E."/>
            <person name="Van Vaerenbergh J."/>
            <person name="Baeyen S."/>
            <person name="Van Huylenbroeck J."/>
            <person name="Geelen D."/>
            <person name="Dhooghe E."/>
        </authorList>
    </citation>
    <scope>NUCLEOTIDE SEQUENCE [LARGE SCALE GENOMIC DNA]</scope>
    <source>
        <strain evidence="1 2">B 4.1</strain>
    </source>
</reference>
<comment type="caution">
    <text evidence="1">The sequence shown here is derived from an EMBL/GenBank/DDBJ whole genome shotgun (WGS) entry which is preliminary data.</text>
</comment>
<name>A0AA94VHB4_RHIRH</name>
<dbReference type="Proteomes" id="UP000320858">
    <property type="component" value="Unassembled WGS sequence"/>
</dbReference>
<organism evidence="1 2">
    <name type="scientific">Rhizobium rhizogenes</name>
    <name type="common">Agrobacterium rhizogenes</name>
    <dbReference type="NCBI Taxonomy" id="359"/>
    <lineage>
        <taxon>Bacteria</taxon>
        <taxon>Pseudomonadati</taxon>
        <taxon>Pseudomonadota</taxon>
        <taxon>Alphaproteobacteria</taxon>
        <taxon>Hyphomicrobiales</taxon>
        <taxon>Rhizobiaceae</taxon>
        <taxon>Rhizobium/Agrobacterium group</taxon>
        <taxon>Rhizobium</taxon>
    </lineage>
</organism>
<proteinExistence type="predicted"/>
<protein>
    <submittedName>
        <fullName evidence="1">Uncharacterized protein</fullName>
    </submittedName>
</protein>
<dbReference type="EMBL" id="SGOB01000001">
    <property type="protein sequence ID" value="TRA91715.1"/>
    <property type="molecule type" value="Genomic_DNA"/>
</dbReference>
<gene>
    <name evidence="1" type="ORF">EXN24_09680</name>
</gene>
<evidence type="ECO:0000313" key="2">
    <source>
        <dbReference type="Proteomes" id="UP000320858"/>
    </source>
</evidence>